<protein>
    <submittedName>
        <fullName evidence="3">HDIG domain-containing protein</fullName>
    </submittedName>
</protein>
<dbReference type="InterPro" id="IPR006675">
    <property type="entry name" value="HDIG_dom"/>
</dbReference>
<keyword evidence="4" id="KW-1185">Reference proteome</keyword>
<feature type="domain" description="HD" evidence="1">
    <location>
        <begin position="218"/>
        <end position="340"/>
    </location>
</feature>
<proteinExistence type="predicted"/>
<dbReference type="EMBL" id="FOOX01000016">
    <property type="protein sequence ID" value="SFH08553.1"/>
    <property type="molecule type" value="Genomic_DNA"/>
</dbReference>
<name>A0A1I2X4T2_9FIRM</name>
<dbReference type="CDD" id="cd00077">
    <property type="entry name" value="HDc"/>
    <property type="match status" value="1"/>
</dbReference>
<dbReference type="InterPro" id="IPR003018">
    <property type="entry name" value="GAF"/>
</dbReference>
<dbReference type="InterPro" id="IPR037522">
    <property type="entry name" value="HD_GYP_dom"/>
</dbReference>
<dbReference type="PROSITE" id="PS51831">
    <property type="entry name" value="HD"/>
    <property type="match status" value="1"/>
</dbReference>
<dbReference type="SUPFAM" id="SSF109604">
    <property type="entry name" value="HD-domain/PDEase-like"/>
    <property type="match status" value="1"/>
</dbReference>
<dbReference type="AlphaFoldDB" id="A0A1I2X4T2"/>
<dbReference type="Proteomes" id="UP000199337">
    <property type="component" value="Unassembled WGS sequence"/>
</dbReference>
<dbReference type="SMART" id="SM00471">
    <property type="entry name" value="HDc"/>
    <property type="match status" value="1"/>
</dbReference>
<dbReference type="Pfam" id="PF13487">
    <property type="entry name" value="HD_5"/>
    <property type="match status" value="1"/>
</dbReference>
<evidence type="ECO:0000259" key="1">
    <source>
        <dbReference type="PROSITE" id="PS51831"/>
    </source>
</evidence>
<dbReference type="Pfam" id="PF13185">
    <property type="entry name" value="GAF_2"/>
    <property type="match status" value="1"/>
</dbReference>
<dbReference type="NCBIfam" id="TIGR00277">
    <property type="entry name" value="HDIG"/>
    <property type="match status" value="1"/>
</dbReference>
<feature type="domain" description="HD-GYP" evidence="2">
    <location>
        <begin position="196"/>
        <end position="391"/>
    </location>
</feature>
<dbReference type="Gene3D" id="1.10.3210.10">
    <property type="entry name" value="Hypothetical protein af1432"/>
    <property type="match status" value="1"/>
</dbReference>
<dbReference type="SUPFAM" id="SSF55781">
    <property type="entry name" value="GAF domain-like"/>
    <property type="match status" value="1"/>
</dbReference>
<dbReference type="InterPro" id="IPR006674">
    <property type="entry name" value="HD_domain"/>
</dbReference>
<dbReference type="PANTHER" id="PTHR43155:SF2">
    <property type="entry name" value="CYCLIC DI-GMP PHOSPHODIESTERASE PA4108"/>
    <property type="match status" value="1"/>
</dbReference>
<accession>A0A1I2X4T2</accession>
<dbReference type="PANTHER" id="PTHR43155">
    <property type="entry name" value="CYCLIC DI-GMP PHOSPHODIESTERASE PA4108-RELATED"/>
    <property type="match status" value="1"/>
</dbReference>
<dbReference type="Gene3D" id="3.30.450.40">
    <property type="match status" value="1"/>
</dbReference>
<evidence type="ECO:0000259" key="2">
    <source>
        <dbReference type="PROSITE" id="PS51832"/>
    </source>
</evidence>
<dbReference type="OrthoDB" id="9798833at2"/>
<dbReference type="PROSITE" id="PS51832">
    <property type="entry name" value="HD_GYP"/>
    <property type="match status" value="1"/>
</dbReference>
<dbReference type="InterPro" id="IPR003607">
    <property type="entry name" value="HD/PDEase_dom"/>
</dbReference>
<sequence>MPVPKGTLSATEAKSINGLSNSKLKKRLQEVQFVNEVLLTLIKTTDMDSTLAAILDLAIKITHSEVGGVLLTEPFSGATQIMLLRGELTEEQFQKILDQANFIRRPEAGRKVICLTKTSKGFTEMVRADPALLSFISVPMIVERKTVGILVLMHRLSAGEDHPGDYSPKDIDTISVFAGQAALVLHNTLLKMENGKKQVYLETIAALVSAIDAKDRYTRNHSKNVARVAVLLSHGLKLSAREIQTIEYGALLHDIGKIGIPEAILNKNGKLEQKEYETIKTHPVIGITILQPVDFLQGIRSIVHYHHERIDGKGYPGGLKGEGIPYEARIVSIADAWDAMTSDRSYRKRMSMERALSELHMHAGEQFDPYMVNTFTAMVEQNPSLLAAWHKESNAGHDLSGARVKDYTGHEVTAAI</sequence>
<dbReference type="SMART" id="SM00065">
    <property type="entry name" value="GAF"/>
    <property type="match status" value="1"/>
</dbReference>
<reference evidence="4" key="1">
    <citation type="submission" date="2016-10" db="EMBL/GenBank/DDBJ databases">
        <authorList>
            <person name="Varghese N."/>
            <person name="Submissions S."/>
        </authorList>
    </citation>
    <scope>NUCLEOTIDE SEQUENCE [LARGE SCALE GENOMIC DNA]</scope>
    <source>
        <strain evidence="4">DSM 17038</strain>
    </source>
</reference>
<gene>
    <name evidence="3" type="ORF">SAMN05660649_03782</name>
</gene>
<dbReference type="RefSeq" id="WP_092473253.1">
    <property type="nucleotide sequence ID" value="NZ_FOOX01000016.1"/>
</dbReference>
<evidence type="ECO:0000313" key="4">
    <source>
        <dbReference type="Proteomes" id="UP000199337"/>
    </source>
</evidence>
<dbReference type="STRING" id="341036.SAMN05660649_03782"/>
<dbReference type="InterPro" id="IPR029016">
    <property type="entry name" value="GAF-like_dom_sf"/>
</dbReference>
<evidence type="ECO:0000313" key="3">
    <source>
        <dbReference type="EMBL" id="SFH08553.1"/>
    </source>
</evidence>
<organism evidence="3 4">
    <name type="scientific">Desulfotruncus arcticus DSM 17038</name>
    <dbReference type="NCBI Taxonomy" id="1121424"/>
    <lineage>
        <taxon>Bacteria</taxon>
        <taxon>Bacillati</taxon>
        <taxon>Bacillota</taxon>
        <taxon>Clostridia</taxon>
        <taxon>Eubacteriales</taxon>
        <taxon>Desulfallaceae</taxon>
        <taxon>Desulfotruncus</taxon>
    </lineage>
</organism>